<dbReference type="PANTHER" id="PTHR31544:SF2">
    <property type="entry name" value="AIG2-LIKE PROTEIN D"/>
    <property type="match status" value="1"/>
</dbReference>
<dbReference type="InterPro" id="IPR036568">
    <property type="entry name" value="GGCT-like_sf"/>
</dbReference>
<dbReference type="EMBL" id="ML975406">
    <property type="protein sequence ID" value="KAF1830193.1"/>
    <property type="molecule type" value="Genomic_DNA"/>
</dbReference>
<name>A0A6A5KA44_9PLEO</name>
<dbReference type="InterPro" id="IPR013024">
    <property type="entry name" value="GGCT-like"/>
</dbReference>
<keyword evidence="2" id="KW-0808">Transferase</keyword>
<dbReference type="InterPro" id="IPR045038">
    <property type="entry name" value="AIG2-like"/>
</dbReference>
<dbReference type="Proteomes" id="UP000800040">
    <property type="component" value="Unassembled WGS sequence"/>
</dbReference>
<evidence type="ECO:0000256" key="3">
    <source>
        <dbReference type="ARBA" id="ARBA00030602"/>
    </source>
</evidence>
<protein>
    <recommendedName>
        <fullName evidence="3">Putative gamma-glutamylcyclotransferase</fullName>
    </recommendedName>
</protein>
<dbReference type="GO" id="GO:0016740">
    <property type="term" value="F:transferase activity"/>
    <property type="evidence" value="ECO:0007669"/>
    <property type="project" value="UniProtKB-KW"/>
</dbReference>
<dbReference type="Gene3D" id="3.10.490.10">
    <property type="entry name" value="Gamma-glutamyl cyclotransferase-like"/>
    <property type="match status" value="1"/>
</dbReference>
<feature type="region of interest" description="Disordered" evidence="4">
    <location>
        <begin position="188"/>
        <end position="209"/>
    </location>
</feature>
<evidence type="ECO:0000256" key="4">
    <source>
        <dbReference type="SAM" id="MobiDB-lite"/>
    </source>
</evidence>
<keyword evidence="7" id="KW-1185">Reference proteome</keyword>
<gene>
    <name evidence="6" type="ORF">BDW02DRAFT_508173</name>
</gene>
<organism evidence="6 7">
    <name type="scientific">Decorospora gaudefroyi</name>
    <dbReference type="NCBI Taxonomy" id="184978"/>
    <lineage>
        <taxon>Eukaryota</taxon>
        <taxon>Fungi</taxon>
        <taxon>Dikarya</taxon>
        <taxon>Ascomycota</taxon>
        <taxon>Pezizomycotina</taxon>
        <taxon>Dothideomycetes</taxon>
        <taxon>Pleosporomycetidae</taxon>
        <taxon>Pleosporales</taxon>
        <taxon>Pleosporineae</taxon>
        <taxon>Pleosporaceae</taxon>
        <taxon>Decorospora</taxon>
    </lineage>
</organism>
<evidence type="ECO:0000259" key="5">
    <source>
        <dbReference type="Pfam" id="PF06094"/>
    </source>
</evidence>
<sequence>MSHTIFVYGTLMAPPILHRVLWGPTHTTTQHPPAHASPITFRPALLPAHQRHRVKYADYPALIPCPATTSSVRGTLVHGLTDGDIWRLDVFEGNEYRRERVVVQVLRAGDNGNGNGEGFVEAGSASEEEIETQAYLWTAGTHRLEAQEWDFDAFVRDKMARWVGGSREADDGIQDVDDAVAALRDDLTGGRGVNEGEKDKEGKVLESAV</sequence>
<dbReference type="SUPFAM" id="SSF110857">
    <property type="entry name" value="Gamma-glutamyl cyclotransferase-like"/>
    <property type="match status" value="1"/>
</dbReference>
<dbReference type="InterPro" id="IPR009288">
    <property type="entry name" value="AIG2-like_dom"/>
</dbReference>
<evidence type="ECO:0000313" key="6">
    <source>
        <dbReference type="EMBL" id="KAF1830193.1"/>
    </source>
</evidence>
<proteinExistence type="inferred from homology"/>
<dbReference type="Pfam" id="PF06094">
    <property type="entry name" value="GGACT"/>
    <property type="match status" value="1"/>
</dbReference>
<dbReference type="OrthoDB" id="1044435at2759"/>
<comment type="similarity">
    <text evidence="1">Belongs to the gamma-glutamylcyclotransferase family.</text>
</comment>
<dbReference type="CDD" id="cd06661">
    <property type="entry name" value="GGCT_like"/>
    <property type="match status" value="1"/>
</dbReference>
<reference evidence="6" key="1">
    <citation type="submission" date="2020-01" db="EMBL/GenBank/DDBJ databases">
        <authorList>
            <consortium name="DOE Joint Genome Institute"/>
            <person name="Haridas S."/>
            <person name="Albert R."/>
            <person name="Binder M."/>
            <person name="Bloem J."/>
            <person name="Labutti K."/>
            <person name="Salamov A."/>
            <person name="Andreopoulos B."/>
            <person name="Baker S.E."/>
            <person name="Barry K."/>
            <person name="Bills G."/>
            <person name="Bluhm B.H."/>
            <person name="Cannon C."/>
            <person name="Castanera R."/>
            <person name="Culley D.E."/>
            <person name="Daum C."/>
            <person name="Ezra D."/>
            <person name="Gonzalez J.B."/>
            <person name="Henrissat B."/>
            <person name="Kuo A."/>
            <person name="Liang C."/>
            <person name="Lipzen A."/>
            <person name="Lutzoni F."/>
            <person name="Magnuson J."/>
            <person name="Mondo S."/>
            <person name="Nolan M."/>
            <person name="Ohm R."/>
            <person name="Pangilinan J."/>
            <person name="Park H.-J."/>
            <person name="Ramirez L."/>
            <person name="Alfaro M."/>
            <person name="Sun H."/>
            <person name="Tritt A."/>
            <person name="Yoshinaga Y."/>
            <person name="Zwiers L.-H."/>
            <person name="Turgeon B.G."/>
            <person name="Goodwin S.B."/>
            <person name="Spatafora J.W."/>
            <person name="Crous P.W."/>
            <person name="Grigoriev I.V."/>
        </authorList>
    </citation>
    <scope>NUCLEOTIDE SEQUENCE</scope>
    <source>
        <strain evidence="6">P77</strain>
    </source>
</reference>
<feature type="domain" description="Gamma-glutamylcyclotransferase AIG2-like" evidence="5">
    <location>
        <begin position="5"/>
        <end position="150"/>
    </location>
</feature>
<evidence type="ECO:0000313" key="7">
    <source>
        <dbReference type="Proteomes" id="UP000800040"/>
    </source>
</evidence>
<dbReference type="AlphaFoldDB" id="A0A6A5KA44"/>
<accession>A0A6A5KA44</accession>
<evidence type="ECO:0000256" key="1">
    <source>
        <dbReference type="ARBA" id="ARBA00008861"/>
    </source>
</evidence>
<evidence type="ECO:0000256" key="2">
    <source>
        <dbReference type="ARBA" id="ARBA00022679"/>
    </source>
</evidence>
<dbReference type="PANTHER" id="PTHR31544">
    <property type="entry name" value="AIG2-LIKE PROTEIN D"/>
    <property type="match status" value="1"/>
</dbReference>